<dbReference type="InterPro" id="IPR009593">
    <property type="entry name" value="DUF1203"/>
</dbReference>
<accession>A0A5Q0GSJ7</accession>
<proteinExistence type="predicted"/>
<name>A0A5Q0GSJ7_SACSY</name>
<dbReference type="PIRSF" id="PIRSF034110">
    <property type="entry name" value="DUF1203"/>
    <property type="match status" value="1"/>
</dbReference>
<evidence type="ECO:0000313" key="1">
    <source>
        <dbReference type="EMBL" id="QFZ16342.1"/>
    </source>
</evidence>
<dbReference type="OrthoDB" id="118609at2"/>
<dbReference type="RefSeq" id="WP_033432359.1">
    <property type="nucleotide sequence ID" value="NZ_CP034550.1"/>
</dbReference>
<protein>
    <submittedName>
        <fullName evidence="1">DUF1203 domain-containing protein</fullName>
    </submittedName>
</protein>
<reference evidence="2" key="1">
    <citation type="journal article" date="2021" name="Curr. Microbiol.">
        <title>Complete genome of nocamycin-producing strain Saccharothrix syringae NRRL B-16468 reveals the biosynthetic potential for secondary metabolites.</title>
        <authorList>
            <person name="Mo X."/>
            <person name="Yang S."/>
        </authorList>
    </citation>
    <scope>NUCLEOTIDE SEQUENCE [LARGE SCALE GENOMIC DNA]</scope>
    <source>
        <strain evidence="2">ATCC 51364 / DSM 43886 / JCM 6844 / KCTC 9398 / NBRC 14523 / NRRL B-16468 / INA 2240</strain>
    </source>
</reference>
<keyword evidence="2" id="KW-1185">Reference proteome</keyword>
<dbReference type="Proteomes" id="UP000325787">
    <property type="component" value="Chromosome"/>
</dbReference>
<dbReference type="KEGG" id="ssyi:EKG83_01685"/>
<sequence>MKIHAIPTDVLTRARELAGTDEHHELHAEAPDTPLRCCLRRAGAGEPLVLFRYAPSAGRGPYEEVGPVFAHAEPCAGPAGTDELPAALCGNQRLLRAYTADGRIHDGGVVAPGALADGVAGWLDDPRVAEVQVRSASHGCFLFAVTRD</sequence>
<organism evidence="1 2">
    <name type="scientific">Saccharothrix syringae</name>
    <name type="common">Nocardiopsis syringae</name>
    <dbReference type="NCBI Taxonomy" id="103733"/>
    <lineage>
        <taxon>Bacteria</taxon>
        <taxon>Bacillati</taxon>
        <taxon>Actinomycetota</taxon>
        <taxon>Actinomycetes</taxon>
        <taxon>Pseudonocardiales</taxon>
        <taxon>Pseudonocardiaceae</taxon>
        <taxon>Saccharothrix</taxon>
    </lineage>
</organism>
<gene>
    <name evidence="1" type="ORF">EKG83_01685</name>
</gene>
<dbReference type="Pfam" id="PF06718">
    <property type="entry name" value="DUF1203"/>
    <property type="match status" value="1"/>
</dbReference>
<evidence type="ECO:0000313" key="2">
    <source>
        <dbReference type="Proteomes" id="UP000325787"/>
    </source>
</evidence>
<dbReference type="EMBL" id="CP034550">
    <property type="protein sequence ID" value="QFZ16342.1"/>
    <property type="molecule type" value="Genomic_DNA"/>
</dbReference>
<dbReference type="AlphaFoldDB" id="A0A5Q0GSJ7"/>